<dbReference type="Proteomes" id="UP000434582">
    <property type="component" value="Unassembled WGS sequence"/>
</dbReference>
<reference evidence="2 3" key="1">
    <citation type="submission" date="2019-10" db="EMBL/GenBank/DDBJ databases">
        <title>Draft whole-genome sequence of the purple nonsulfur photosynthetic bacterium Roseospira navarrensis DSM 15114.</title>
        <authorList>
            <person name="Kyndt J.A."/>
            <person name="Meyer T.E."/>
        </authorList>
    </citation>
    <scope>NUCLEOTIDE SEQUENCE [LARGE SCALE GENOMIC DNA]</scope>
    <source>
        <strain evidence="2 3">DSM 15114</strain>
    </source>
</reference>
<dbReference type="PROSITE" id="PS51186">
    <property type="entry name" value="GNAT"/>
    <property type="match status" value="1"/>
</dbReference>
<proteinExistence type="predicted"/>
<dbReference type="GO" id="GO:0016747">
    <property type="term" value="F:acyltransferase activity, transferring groups other than amino-acyl groups"/>
    <property type="evidence" value="ECO:0007669"/>
    <property type="project" value="InterPro"/>
</dbReference>
<evidence type="ECO:0000259" key="1">
    <source>
        <dbReference type="PROSITE" id="PS51186"/>
    </source>
</evidence>
<accession>A0A7X1ZG12</accession>
<gene>
    <name evidence="2" type="ORF">GHC57_14815</name>
</gene>
<feature type="domain" description="N-acetyltransferase" evidence="1">
    <location>
        <begin position="3"/>
        <end position="194"/>
    </location>
</feature>
<protein>
    <submittedName>
        <fullName evidence="2">GNAT family N-acetyltransferase</fullName>
    </submittedName>
</protein>
<name>A0A7X1ZG12_9PROT</name>
<dbReference type="InterPro" id="IPR000182">
    <property type="entry name" value="GNAT_dom"/>
</dbReference>
<evidence type="ECO:0000313" key="2">
    <source>
        <dbReference type="EMBL" id="MQX37790.1"/>
    </source>
</evidence>
<dbReference type="RefSeq" id="WP_153345630.1">
    <property type="nucleotide sequence ID" value="NZ_WIVE01000056.1"/>
</dbReference>
<keyword evidence="2" id="KW-0808">Transferase</keyword>
<dbReference type="SUPFAM" id="SSF55729">
    <property type="entry name" value="Acyl-CoA N-acyltransferases (Nat)"/>
    <property type="match status" value="1"/>
</dbReference>
<dbReference type="EMBL" id="WIVE01000056">
    <property type="protein sequence ID" value="MQX37790.1"/>
    <property type="molecule type" value="Genomic_DNA"/>
</dbReference>
<keyword evidence="3" id="KW-1185">Reference proteome</keyword>
<comment type="caution">
    <text evidence="2">The sequence shown here is derived from an EMBL/GenBank/DDBJ whole genome shotgun (WGS) entry which is preliminary data.</text>
</comment>
<evidence type="ECO:0000313" key="3">
    <source>
        <dbReference type="Proteomes" id="UP000434582"/>
    </source>
</evidence>
<dbReference type="AlphaFoldDB" id="A0A7X1ZG12"/>
<dbReference type="OrthoDB" id="187903at2"/>
<dbReference type="CDD" id="cd04301">
    <property type="entry name" value="NAT_SF"/>
    <property type="match status" value="1"/>
</dbReference>
<sequence>MPVTLRTLTGADLDAHLDDLARLRIAVFRAFPYLYDGDAAYERRYLRTYVETPGGVLVAALDGDRVVGAATGVPLVGEPDDVRRAVADGGLDVAATFYFGESVLLPAYRGRGLGVGFFEAREAHARALGGMTHAVFCAVERPADHPRRPADYVPLDAFWRRRGYAPLPGARCAFSWRDLDEPAESPKPMAFWVRRLAPSE</sequence>
<dbReference type="Gene3D" id="3.40.630.30">
    <property type="match status" value="1"/>
</dbReference>
<organism evidence="2 3">
    <name type="scientific">Roseospira navarrensis</name>
    <dbReference type="NCBI Taxonomy" id="140058"/>
    <lineage>
        <taxon>Bacteria</taxon>
        <taxon>Pseudomonadati</taxon>
        <taxon>Pseudomonadota</taxon>
        <taxon>Alphaproteobacteria</taxon>
        <taxon>Rhodospirillales</taxon>
        <taxon>Rhodospirillaceae</taxon>
        <taxon>Roseospira</taxon>
    </lineage>
</organism>
<dbReference type="InterPro" id="IPR016181">
    <property type="entry name" value="Acyl_CoA_acyltransferase"/>
</dbReference>
<dbReference type="Pfam" id="PF00583">
    <property type="entry name" value="Acetyltransf_1"/>
    <property type="match status" value="1"/>
</dbReference>